<evidence type="ECO:0000313" key="1">
    <source>
        <dbReference type="EMBL" id="KAK3076705.1"/>
    </source>
</evidence>
<feature type="non-terminal residue" evidence="1">
    <location>
        <position position="513"/>
    </location>
</feature>
<comment type="caution">
    <text evidence="1">The sequence shown here is derived from an EMBL/GenBank/DDBJ whole genome shotgun (WGS) entry which is preliminary data.</text>
</comment>
<name>A0ACC3DJ69_9PEZI</name>
<dbReference type="Proteomes" id="UP001186974">
    <property type="component" value="Unassembled WGS sequence"/>
</dbReference>
<proteinExistence type="predicted"/>
<sequence length="513" mass="53402">MGNSLPVDEPATTSKVTTAGGGKVATNASNHVEESQLSTNELAPQPPATETSANRAVPPANDTSAIEEEGQPTAEERVAQQAAIDASGGSDTDTSKDGTGQGADEASGHVRSGSVKKPISFKAVSVTKNFLAKSATIAPTVKSTGEKGGSPAPANASAQPSAKPRLVAKSAGGLGTLAARPGAPGVNGTSGPDASKVWNKNRPVPQPPPKQFTDEELKQQYGIHMATRLQADEAGKDKWADIDDDEDDWAPETVEWMDGTKSSVVTGENQPPTTEQAAAALAADAKVEAAKAALPAQKLSTTTMKTILKPGAVTGAAQIKPGGGLVLKGAPEKPTLVAKSPVPSQVKSPWAPLPPVEKVSPVAPPVQPPQSRFGQRDPHGFDALASTPSPAKEIAADDFNRSWRDDRGNKELFNSHSGRYEPVNETRRGSRHYHDGFRQPAVLQRPSAQGQGAPAEPSAAFQTSRNSGAADSSWSRRRASSNLSGGSGSQARRMSINRSLDLDDAQMQRRSSQ</sequence>
<evidence type="ECO:0000313" key="2">
    <source>
        <dbReference type="Proteomes" id="UP001186974"/>
    </source>
</evidence>
<keyword evidence="2" id="KW-1185">Reference proteome</keyword>
<gene>
    <name evidence="1" type="ORF">LTS18_012284</name>
</gene>
<reference evidence="1" key="1">
    <citation type="submission" date="2024-09" db="EMBL/GenBank/DDBJ databases">
        <title>Black Yeasts Isolated from many extreme environments.</title>
        <authorList>
            <person name="Coleine C."/>
            <person name="Stajich J.E."/>
            <person name="Selbmann L."/>
        </authorList>
    </citation>
    <scope>NUCLEOTIDE SEQUENCE</scope>
    <source>
        <strain evidence="1">CCFEE 5737</strain>
    </source>
</reference>
<protein>
    <submittedName>
        <fullName evidence="1">Uncharacterized protein</fullName>
    </submittedName>
</protein>
<organism evidence="1 2">
    <name type="scientific">Coniosporium uncinatum</name>
    <dbReference type="NCBI Taxonomy" id="93489"/>
    <lineage>
        <taxon>Eukaryota</taxon>
        <taxon>Fungi</taxon>
        <taxon>Dikarya</taxon>
        <taxon>Ascomycota</taxon>
        <taxon>Pezizomycotina</taxon>
        <taxon>Dothideomycetes</taxon>
        <taxon>Dothideomycetes incertae sedis</taxon>
        <taxon>Coniosporium</taxon>
    </lineage>
</organism>
<dbReference type="EMBL" id="JAWDJW010003650">
    <property type="protein sequence ID" value="KAK3076705.1"/>
    <property type="molecule type" value="Genomic_DNA"/>
</dbReference>
<accession>A0ACC3DJ69</accession>